<feature type="domain" description="Flagellar protein FlgJ N-terminal" evidence="1">
    <location>
        <begin position="38"/>
        <end position="82"/>
    </location>
</feature>
<dbReference type="InterPro" id="IPR019301">
    <property type="entry name" value="Flagellar_prot_FlgJ_N"/>
</dbReference>
<dbReference type="Pfam" id="PF10135">
    <property type="entry name" value="Rod-binding"/>
    <property type="match status" value="1"/>
</dbReference>
<dbReference type="AlphaFoldDB" id="C1DW16"/>
<evidence type="ECO:0000313" key="3">
    <source>
        <dbReference type="Proteomes" id="UP000001369"/>
    </source>
</evidence>
<accession>C1DW16</accession>
<dbReference type="OrthoDB" id="9796740at2"/>
<dbReference type="EMBL" id="CP001229">
    <property type="protein sequence ID" value="ACN98997.1"/>
    <property type="molecule type" value="Genomic_DNA"/>
</dbReference>
<dbReference type="STRING" id="204536.SULAZ_1336"/>
<dbReference type="eggNOG" id="COG3951">
    <property type="taxonomic scope" value="Bacteria"/>
</dbReference>
<organism evidence="2 3">
    <name type="scientific">Sulfurihydrogenibium azorense (strain DSM 15241 / OCM 825 / Az-Fu1)</name>
    <dbReference type="NCBI Taxonomy" id="204536"/>
    <lineage>
        <taxon>Bacteria</taxon>
        <taxon>Pseudomonadati</taxon>
        <taxon>Aquificota</taxon>
        <taxon>Aquificia</taxon>
        <taxon>Aquificales</taxon>
        <taxon>Hydrogenothermaceae</taxon>
        <taxon>Sulfurihydrogenibium</taxon>
    </lineage>
</organism>
<name>C1DW16_SULAA</name>
<sequence length="96" mass="11186">MEINRINSYFDLKSIQEAKTPEEVAKNFQTIFLSMLVKEMRKTIPQFSSNDFGSRMYLDMFDMQLAQVMADSDQLGLKDYILNAIKTYTQNQNNKG</sequence>
<dbReference type="KEGG" id="saf:SULAZ_1336"/>
<evidence type="ECO:0000259" key="1">
    <source>
        <dbReference type="Pfam" id="PF10135"/>
    </source>
</evidence>
<keyword evidence="3" id="KW-1185">Reference proteome</keyword>
<evidence type="ECO:0000313" key="2">
    <source>
        <dbReference type="EMBL" id="ACN98997.1"/>
    </source>
</evidence>
<reference evidence="2 3" key="1">
    <citation type="journal article" date="2009" name="J. Bacteriol.">
        <title>Complete and draft genome sequences of six members of the Aquificales.</title>
        <authorList>
            <person name="Reysenbach A.L."/>
            <person name="Hamamura N."/>
            <person name="Podar M."/>
            <person name="Griffiths E."/>
            <person name="Ferreira S."/>
            <person name="Hochstein R."/>
            <person name="Heidelberg J."/>
            <person name="Johnson J."/>
            <person name="Mead D."/>
            <person name="Pohorille A."/>
            <person name="Sarmiento M."/>
            <person name="Schweighofer K."/>
            <person name="Seshadri R."/>
            <person name="Voytek M.A."/>
        </authorList>
    </citation>
    <scope>NUCLEOTIDE SEQUENCE [LARGE SCALE GENOMIC DNA]</scope>
    <source>
        <strain evidence="3">Az-Fu1 / DSM 15241 / OCM 825</strain>
    </source>
</reference>
<dbReference type="Proteomes" id="UP000001369">
    <property type="component" value="Chromosome"/>
</dbReference>
<gene>
    <name evidence="2" type="ordered locus">SULAZ_1336</name>
</gene>
<proteinExistence type="predicted"/>
<dbReference type="RefSeq" id="WP_012674317.1">
    <property type="nucleotide sequence ID" value="NC_012438.1"/>
</dbReference>
<dbReference type="HOGENOM" id="CLU_183863_0_0_0"/>
<protein>
    <recommendedName>
        <fullName evidence="1">Flagellar protein FlgJ N-terminal domain-containing protein</fullName>
    </recommendedName>
</protein>